<feature type="transmembrane region" description="Helical" evidence="6">
    <location>
        <begin position="190"/>
        <end position="211"/>
    </location>
</feature>
<protein>
    <recommendedName>
        <fullName evidence="6">Protein DETOXIFICATION</fullName>
    </recommendedName>
    <alternativeName>
        <fullName evidence="6">Multidrug and toxic compound extrusion protein</fullName>
    </alternativeName>
</protein>
<feature type="region of interest" description="Disordered" evidence="7">
    <location>
        <begin position="488"/>
        <end position="509"/>
    </location>
</feature>
<feature type="transmembrane region" description="Helical" evidence="6">
    <location>
        <begin position="217"/>
        <end position="241"/>
    </location>
</feature>
<dbReference type="InterPro" id="IPR002528">
    <property type="entry name" value="MATE_fam"/>
</dbReference>
<evidence type="ECO:0000313" key="9">
    <source>
        <dbReference type="Proteomes" id="UP000316621"/>
    </source>
</evidence>
<evidence type="ECO:0000256" key="4">
    <source>
        <dbReference type="ARBA" id="ARBA00022989"/>
    </source>
</evidence>
<feature type="transmembrane region" description="Helical" evidence="6">
    <location>
        <begin position="389"/>
        <end position="411"/>
    </location>
</feature>
<evidence type="ECO:0000256" key="1">
    <source>
        <dbReference type="ARBA" id="ARBA00004141"/>
    </source>
</evidence>
<dbReference type="GO" id="GO:1990961">
    <property type="term" value="P:xenobiotic detoxification by transmembrane export across the plasma membrane"/>
    <property type="evidence" value="ECO:0007669"/>
    <property type="project" value="InterPro"/>
</dbReference>
<dbReference type="GO" id="GO:0016020">
    <property type="term" value="C:membrane"/>
    <property type="evidence" value="ECO:0007669"/>
    <property type="project" value="UniProtKB-SubCell"/>
</dbReference>
<proteinExistence type="inferred from homology"/>
<dbReference type="PANTHER" id="PTHR11206">
    <property type="entry name" value="MULTIDRUG RESISTANCE PROTEIN"/>
    <property type="match status" value="1"/>
</dbReference>
<feature type="region of interest" description="Disordered" evidence="7">
    <location>
        <begin position="1"/>
        <end position="26"/>
    </location>
</feature>
<evidence type="ECO:0000256" key="3">
    <source>
        <dbReference type="ARBA" id="ARBA00022692"/>
    </source>
</evidence>
<evidence type="ECO:0000256" key="6">
    <source>
        <dbReference type="RuleBase" id="RU004914"/>
    </source>
</evidence>
<dbReference type="Gramene" id="RZC69833">
    <property type="protein sequence ID" value="RZC69833"/>
    <property type="gene ID" value="C5167_032958"/>
</dbReference>
<evidence type="ECO:0000256" key="2">
    <source>
        <dbReference type="ARBA" id="ARBA00010199"/>
    </source>
</evidence>
<accession>A0A4Y7K914</accession>
<organism evidence="8 9">
    <name type="scientific">Papaver somniferum</name>
    <name type="common">Opium poppy</name>
    <dbReference type="NCBI Taxonomy" id="3469"/>
    <lineage>
        <taxon>Eukaryota</taxon>
        <taxon>Viridiplantae</taxon>
        <taxon>Streptophyta</taxon>
        <taxon>Embryophyta</taxon>
        <taxon>Tracheophyta</taxon>
        <taxon>Spermatophyta</taxon>
        <taxon>Magnoliopsida</taxon>
        <taxon>Ranunculales</taxon>
        <taxon>Papaveraceae</taxon>
        <taxon>Papaveroideae</taxon>
        <taxon>Papaver</taxon>
    </lineage>
</organism>
<dbReference type="GO" id="GO:0015297">
    <property type="term" value="F:antiporter activity"/>
    <property type="evidence" value="ECO:0007669"/>
    <property type="project" value="InterPro"/>
</dbReference>
<evidence type="ECO:0000256" key="7">
    <source>
        <dbReference type="SAM" id="MobiDB-lite"/>
    </source>
</evidence>
<comment type="similarity">
    <text evidence="2 6">Belongs to the multi antimicrobial extrusion (MATE) (TC 2.A.66.1) family.</text>
</comment>
<dbReference type="NCBIfam" id="TIGR00797">
    <property type="entry name" value="matE"/>
    <property type="match status" value="1"/>
</dbReference>
<dbReference type="GO" id="GO:0042910">
    <property type="term" value="F:xenobiotic transmembrane transporter activity"/>
    <property type="evidence" value="ECO:0007669"/>
    <property type="project" value="InterPro"/>
</dbReference>
<feature type="transmembrane region" description="Helical" evidence="6">
    <location>
        <begin position="157"/>
        <end position="178"/>
    </location>
</feature>
<keyword evidence="9" id="KW-1185">Reference proteome</keyword>
<dbReference type="Pfam" id="PF01554">
    <property type="entry name" value="MatE"/>
    <property type="match status" value="2"/>
</dbReference>
<gene>
    <name evidence="8" type="ORF">C5167_032958</name>
</gene>
<keyword evidence="5 6" id="KW-0472">Membrane</keyword>
<evidence type="ECO:0000313" key="8">
    <source>
        <dbReference type="EMBL" id="RZC69833.1"/>
    </source>
</evidence>
<evidence type="ECO:0000256" key="5">
    <source>
        <dbReference type="ARBA" id="ARBA00023136"/>
    </source>
</evidence>
<feature type="transmembrane region" description="Helical" evidence="6">
    <location>
        <begin position="448"/>
        <end position="469"/>
    </location>
</feature>
<sequence length="509" mass="55816">MENGERTESGIRDEILQEDSNNQHNRVQDDLPRRVWIESKKLWHIVGPSIFSRIASYSMNVVTQVFAGHLGDLELASISIANTVIIGFTFGLLLGMASASETLCGQAYGAKQHRMLGIYLQRSWVVLTLCAILLLPIYIFAAPILKFLGQPDDLANLTGRVTIWMIPLHFAFVFQFSLQRFLQSQLKTLIIAWVCLAALVVHIFLSWLFIYKLGFGVIGAAATMNFSWWITVLGLFYYVALGGCPETWTGFSIEAFSGLWDFFKLSAASGVMIWQVPFSNVESWYYRILVLMTGSLNNATIAVSALSVCMVINGLEMMIPLAFLAATGVRVSNELGAGNGKAAKFASTVSVITSLIIGVCFSTLIMIFHEKLAMFFTSSHAILQAIDKLAYLLAITILLNSIQPVLSGVAIGAGWQAWVAYVSLGCYYIVGLPLGAVLRWVFHLGVQGIWSGMIGGTALQTLILIIISIRCDWDVQAEKANSRMKMMAAASSSEPEQQNSSSQTGPPCN</sequence>
<dbReference type="STRING" id="3469.A0A4Y7K914"/>
<dbReference type="OMA" id="MNVIMQA"/>
<feature type="transmembrane region" description="Helical" evidence="6">
    <location>
        <begin position="124"/>
        <end position="145"/>
    </location>
</feature>
<reference evidence="8 9" key="1">
    <citation type="journal article" date="2018" name="Science">
        <title>The opium poppy genome and morphinan production.</title>
        <authorList>
            <person name="Guo L."/>
            <person name="Winzer T."/>
            <person name="Yang X."/>
            <person name="Li Y."/>
            <person name="Ning Z."/>
            <person name="He Z."/>
            <person name="Teodor R."/>
            <person name="Lu Y."/>
            <person name="Bowser T.A."/>
            <person name="Graham I.A."/>
            <person name="Ye K."/>
        </authorList>
    </citation>
    <scope>NUCLEOTIDE SEQUENCE [LARGE SCALE GENOMIC DNA]</scope>
    <source>
        <strain evidence="9">cv. HN1</strain>
        <tissue evidence="8">Leaves</tissue>
    </source>
</reference>
<dbReference type="InterPro" id="IPR045069">
    <property type="entry name" value="MATE_euk"/>
</dbReference>
<comment type="subcellular location">
    <subcellularLocation>
        <location evidence="1">Membrane</location>
        <topology evidence="1">Multi-pass membrane protein</topology>
    </subcellularLocation>
</comment>
<feature type="transmembrane region" description="Helical" evidence="6">
    <location>
        <begin position="262"/>
        <end position="281"/>
    </location>
</feature>
<dbReference type="AlphaFoldDB" id="A0A4Y7K914"/>
<feature type="transmembrane region" description="Helical" evidence="6">
    <location>
        <begin position="79"/>
        <end position="103"/>
    </location>
</feature>
<dbReference type="EMBL" id="CM010721">
    <property type="protein sequence ID" value="RZC69833.1"/>
    <property type="molecule type" value="Genomic_DNA"/>
</dbReference>
<dbReference type="Proteomes" id="UP000316621">
    <property type="component" value="Chromosome 7"/>
</dbReference>
<dbReference type="CDD" id="cd13132">
    <property type="entry name" value="MATE_eukaryotic"/>
    <property type="match status" value="1"/>
</dbReference>
<feature type="transmembrane region" description="Helical" evidence="6">
    <location>
        <begin position="418"/>
        <end position="442"/>
    </location>
</feature>
<keyword evidence="4 6" id="KW-1133">Transmembrane helix</keyword>
<feature type="transmembrane region" description="Helical" evidence="6">
    <location>
        <begin position="345"/>
        <end position="369"/>
    </location>
</feature>
<feature type="compositionally biased region" description="Basic and acidic residues" evidence="7">
    <location>
        <begin position="1"/>
        <end position="15"/>
    </location>
</feature>
<feature type="compositionally biased region" description="Low complexity" evidence="7">
    <location>
        <begin position="488"/>
        <end position="503"/>
    </location>
</feature>
<keyword evidence="3 6" id="KW-0812">Transmembrane</keyword>
<name>A0A4Y7K914_PAPSO</name>